<name>A0A9D1ESI8_9FIRM</name>
<evidence type="ECO:0000256" key="2">
    <source>
        <dbReference type="SAM" id="Phobius"/>
    </source>
</evidence>
<dbReference type="Proteomes" id="UP000823935">
    <property type="component" value="Unassembled WGS sequence"/>
</dbReference>
<evidence type="ECO:0000313" key="4">
    <source>
        <dbReference type="Proteomes" id="UP000823935"/>
    </source>
</evidence>
<keyword evidence="2" id="KW-0812">Transmembrane</keyword>
<feature type="transmembrane region" description="Helical" evidence="2">
    <location>
        <begin position="42"/>
        <end position="64"/>
    </location>
</feature>
<feature type="compositionally biased region" description="Acidic residues" evidence="1">
    <location>
        <begin position="88"/>
        <end position="101"/>
    </location>
</feature>
<comment type="caution">
    <text evidence="3">The sequence shown here is derived from an EMBL/GenBank/DDBJ whole genome shotgun (WGS) entry which is preliminary data.</text>
</comment>
<accession>A0A9D1ESI8</accession>
<dbReference type="AlphaFoldDB" id="A0A9D1ESI8"/>
<feature type="compositionally biased region" description="Low complexity" evidence="1">
    <location>
        <begin position="108"/>
        <end position="155"/>
    </location>
</feature>
<dbReference type="InterPro" id="IPR019198">
    <property type="entry name" value="Beta_propeller_containing"/>
</dbReference>
<dbReference type="Pfam" id="PF09826">
    <property type="entry name" value="Beta_propel"/>
    <property type="match status" value="1"/>
</dbReference>
<gene>
    <name evidence="3" type="ORF">IAB44_07980</name>
</gene>
<feature type="region of interest" description="Disordered" evidence="1">
    <location>
        <begin position="77"/>
        <end position="176"/>
    </location>
</feature>
<evidence type="ECO:0000313" key="3">
    <source>
        <dbReference type="EMBL" id="HIS31465.1"/>
    </source>
</evidence>
<sequence>MDEKKWKDKIRDSAENAEIPDSLKPEEIEKKLRKRQPERWKFPFKWASVTAATLLVTVVAVWQLNNSIETGVMELRQGGRSAVTERQSEEEPAVVEMEQEPEAGGLESADQAADMTAAEASAADTQSAAEAQSDQEAAAEAPAAEAAPEASQADSAPDREASEAETQAAAVENAPFSPAGSYEELYEILSENAVSSNDMTARTEALADGAVMESAQEIAGEDSVAAADTGAAGDYSETNLQEQGVDEGDIVKTDGSCIYVLNQSGKIEIVRASGTAMTEAATVDLQKDSAAQYYSEMYVDGDTLVVIGTAYETQMKEDSDASTYWIDENVRTSAITYDISDPENPRLLGSVQVDGFYLTSRKNGDYLYLITEYAPVLAQAREDSDYVPMAGQTQIAASDIYVPGSCQDTNYLVIASVNLNEPETIVDSKAFVSAVGHYYVSTENIYLSVVRWLDGGGSRTDIMKFSYDEGKITGKAAGSVNGYVNSSFSMNEWNGYLRMVVEQYNDTYSNALYILDETMEICGSITDIAQGETLQSVRLLEDTGYFVTYKNVDPLFSVDLSDPENPRILGELKVTGFSSYLHFYGEDRLLGIGSETDPDTGASKGIKLSMFDISDPANVTEIAKYVIEDTYSFTGLYNYKAVLADPEKNLIGFSADDSYLVFSFGEEGFTNLLTCSLRTNPNIYTDADGIRGLYIGETFYLADEDKVTSYDMTKDFARTQSLVF</sequence>
<protein>
    <submittedName>
        <fullName evidence="3">Beta-propeller domain-containing protein</fullName>
    </submittedName>
</protein>
<feature type="compositionally biased region" description="Basic and acidic residues" evidence="1">
    <location>
        <begin position="1"/>
        <end position="14"/>
    </location>
</feature>
<dbReference type="EMBL" id="DVIQ01000042">
    <property type="protein sequence ID" value="HIS31465.1"/>
    <property type="molecule type" value="Genomic_DNA"/>
</dbReference>
<keyword evidence="2" id="KW-0472">Membrane</keyword>
<keyword evidence="2" id="KW-1133">Transmembrane helix</keyword>
<proteinExistence type="predicted"/>
<organism evidence="3 4">
    <name type="scientific">Candidatus Limivivens intestinipullorum</name>
    <dbReference type="NCBI Taxonomy" id="2840858"/>
    <lineage>
        <taxon>Bacteria</taxon>
        <taxon>Bacillati</taxon>
        <taxon>Bacillota</taxon>
        <taxon>Clostridia</taxon>
        <taxon>Lachnospirales</taxon>
        <taxon>Lachnospiraceae</taxon>
        <taxon>Lachnospiraceae incertae sedis</taxon>
        <taxon>Candidatus Limivivens</taxon>
    </lineage>
</organism>
<evidence type="ECO:0000256" key="1">
    <source>
        <dbReference type="SAM" id="MobiDB-lite"/>
    </source>
</evidence>
<reference evidence="3" key="1">
    <citation type="submission" date="2020-10" db="EMBL/GenBank/DDBJ databases">
        <authorList>
            <person name="Gilroy R."/>
        </authorList>
    </citation>
    <scope>NUCLEOTIDE SEQUENCE</scope>
    <source>
        <strain evidence="3">CHK190-19873</strain>
    </source>
</reference>
<reference evidence="3" key="2">
    <citation type="journal article" date="2021" name="PeerJ">
        <title>Extensive microbial diversity within the chicken gut microbiome revealed by metagenomics and culture.</title>
        <authorList>
            <person name="Gilroy R."/>
            <person name="Ravi A."/>
            <person name="Getino M."/>
            <person name="Pursley I."/>
            <person name="Horton D.L."/>
            <person name="Alikhan N.F."/>
            <person name="Baker D."/>
            <person name="Gharbi K."/>
            <person name="Hall N."/>
            <person name="Watson M."/>
            <person name="Adriaenssens E.M."/>
            <person name="Foster-Nyarko E."/>
            <person name="Jarju S."/>
            <person name="Secka A."/>
            <person name="Antonio M."/>
            <person name="Oren A."/>
            <person name="Chaudhuri R.R."/>
            <person name="La Ragione R."/>
            <person name="Hildebrand F."/>
            <person name="Pallen M.J."/>
        </authorList>
    </citation>
    <scope>NUCLEOTIDE SEQUENCE</scope>
    <source>
        <strain evidence="3">CHK190-19873</strain>
    </source>
</reference>
<feature type="region of interest" description="Disordered" evidence="1">
    <location>
        <begin position="1"/>
        <end position="22"/>
    </location>
</feature>